<sequence>MSSLSPPSLSPSLRAIAILIVVLLVAHAPMLLNDGLFMDDWLVLKPRPDYFIHIDFLLNGAGHPIFYSYDTFANWTGAPVVVMVSLALAGIVFGAVCLMLTAIRLDLLDRAEAVGFALIVWTYPGYQLWAGKANAVYVFSFGLLFVGAWLLTLTFSAQGWRRVLLRLACACLFVLSFALNSTVVLYACVMLGLFVATWRSGAVAHGFVRRAWLAAWRCALGYPELIALPLVYAGTLGIWFKRIGLYAQHYGAHLPTLGELASGWKAFFDAGYRDVVGHAIRAAIQVPAPFVLAAVLVGVALLLLRPGTEATALRRATALPLILAVGLFLALSSPYLIAGLRPSSKHFYESRHLLLFGVPAGLALLAFKRQAERWIGPTAAVAMLFGLGSILWIGMLWNDYVFMQARTLKQEALTRSLADRIQPTATVYALDDRFFDYRSRDVPFGLAEVTGMLRLAWGNQPFFGFALRAERPDILQEMEWKRVAPGTAFRHFDPSGPQATILLKAGSGAASDRALVRKYYACRLLARCDVAEFLAQLAEVKITVGPIAGILPLNGASEDVSPGR</sequence>
<feature type="transmembrane region" description="Helical" evidence="1">
    <location>
        <begin position="12"/>
        <end position="32"/>
    </location>
</feature>
<dbReference type="EMBL" id="LJYF01000034">
    <property type="protein sequence ID" value="KRP90827.1"/>
    <property type="molecule type" value="Genomic_DNA"/>
</dbReference>
<keyword evidence="1" id="KW-1133">Transmembrane helix</keyword>
<feature type="transmembrane region" description="Helical" evidence="1">
    <location>
        <begin position="113"/>
        <end position="129"/>
    </location>
</feature>
<feature type="transmembrane region" description="Helical" evidence="1">
    <location>
        <begin position="135"/>
        <end position="156"/>
    </location>
</feature>
<organism evidence="2 3">
    <name type="scientific">Bradyrhizobium yuanmingense</name>
    <dbReference type="NCBI Taxonomy" id="108015"/>
    <lineage>
        <taxon>Bacteria</taxon>
        <taxon>Pseudomonadati</taxon>
        <taxon>Pseudomonadota</taxon>
        <taxon>Alphaproteobacteria</taxon>
        <taxon>Hyphomicrobiales</taxon>
        <taxon>Nitrobacteraceae</taxon>
        <taxon>Bradyrhizobium</taxon>
    </lineage>
</organism>
<feature type="transmembrane region" description="Helical" evidence="1">
    <location>
        <begin position="282"/>
        <end position="304"/>
    </location>
</feature>
<dbReference type="STRING" id="108015.GA0061099_1008155"/>
<evidence type="ECO:0000313" key="2">
    <source>
        <dbReference type="EMBL" id="KRP90827.1"/>
    </source>
</evidence>
<keyword evidence="1" id="KW-0812">Transmembrane</keyword>
<accession>A0A0R3C723</accession>
<dbReference type="OrthoDB" id="8178604at2"/>
<protein>
    <recommendedName>
        <fullName evidence="4">Glycosyltransferase RgtA/B/C/D-like domain-containing protein</fullName>
    </recommendedName>
</protein>
<gene>
    <name evidence="2" type="ORF">AOQ72_34245</name>
</gene>
<evidence type="ECO:0008006" key="4">
    <source>
        <dbReference type="Google" id="ProtNLM"/>
    </source>
</evidence>
<feature type="transmembrane region" description="Helical" evidence="1">
    <location>
        <begin position="350"/>
        <end position="367"/>
    </location>
</feature>
<dbReference type="RefSeq" id="WP_057029616.1">
    <property type="nucleotide sequence ID" value="NZ_LJYF01000034.1"/>
</dbReference>
<dbReference type="Proteomes" id="UP000051380">
    <property type="component" value="Unassembled WGS sequence"/>
</dbReference>
<comment type="caution">
    <text evidence="2">The sequence shown here is derived from an EMBL/GenBank/DDBJ whole genome shotgun (WGS) entry which is preliminary data.</text>
</comment>
<feature type="transmembrane region" description="Helical" evidence="1">
    <location>
        <begin position="80"/>
        <end position="101"/>
    </location>
</feature>
<evidence type="ECO:0000256" key="1">
    <source>
        <dbReference type="SAM" id="Phobius"/>
    </source>
</evidence>
<feature type="transmembrane region" description="Helical" evidence="1">
    <location>
        <begin position="220"/>
        <end position="240"/>
    </location>
</feature>
<reference evidence="2 3" key="1">
    <citation type="submission" date="2015-09" db="EMBL/GenBank/DDBJ databases">
        <title>Draft Genome Sequence of the Strain BR 3267 (Bradyrhizobium yuanmingense) recommended as inoculant for cowpea in Brazil.</title>
        <authorList>
            <person name="Simoes-Araujo J.L."/>
            <person name="Zilli J.E."/>
        </authorList>
    </citation>
    <scope>NUCLEOTIDE SEQUENCE [LARGE SCALE GENOMIC DNA]</scope>
    <source>
        <strain evidence="2 3">BR3267</strain>
    </source>
</reference>
<evidence type="ECO:0000313" key="3">
    <source>
        <dbReference type="Proteomes" id="UP000051380"/>
    </source>
</evidence>
<name>A0A0R3C723_9BRAD</name>
<proteinExistence type="predicted"/>
<dbReference type="AlphaFoldDB" id="A0A0R3C723"/>
<keyword evidence="1" id="KW-0472">Membrane</keyword>
<feature type="transmembrane region" description="Helical" evidence="1">
    <location>
        <begin position="374"/>
        <end position="397"/>
    </location>
</feature>
<feature type="transmembrane region" description="Helical" evidence="1">
    <location>
        <begin position="316"/>
        <end position="338"/>
    </location>
</feature>